<dbReference type="InterPro" id="IPR036873">
    <property type="entry name" value="Rhodanese-like_dom_sf"/>
</dbReference>
<evidence type="ECO:0000259" key="3">
    <source>
        <dbReference type="PROSITE" id="PS50206"/>
    </source>
</evidence>
<feature type="non-terminal residue" evidence="4">
    <location>
        <position position="131"/>
    </location>
</feature>
<proteinExistence type="predicted"/>
<dbReference type="SMART" id="SM00450">
    <property type="entry name" value="RHOD"/>
    <property type="match status" value="1"/>
</dbReference>
<dbReference type="InterPro" id="IPR001307">
    <property type="entry name" value="Thiosulphate_STrfase_CS"/>
</dbReference>
<dbReference type="PANTHER" id="PTHR11364:SF27">
    <property type="entry name" value="SULFURTRANSFERASE"/>
    <property type="match status" value="1"/>
</dbReference>
<dbReference type="PROSITE" id="PS50206">
    <property type="entry name" value="RHODANESE_3"/>
    <property type="match status" value="1"/>
</dbReference>
<evidence type="ECO:0000256" key="2">
    <source>
        <dbReference type="ARBA" id="ARBA00022737"/>
    </source>
</evidence>
<dbReference type="SUPFAM" id="SSF52821">
    <property type="entry name" value="Rhodanese/Cell cycle control phosphatase"/>
    <property type="match status" value="1"/>
</dbReference>
<dbReference type="CDD" id="cd01448">
    <property type="entry name" value="TST_Repeat_1"/>
    <property type="match status" value="1"/>
</dbReference>
<dbReference type="AlphaFoldDB" id="A0A382BJF1"/>
<dbReference type="InterPro" id="IPR001763">
    <property type="entry name" value="Rhodanese-like_dom"/>
</dbReference>
<dbReference type="PANTHER" id="PTHR11364">
    <property type="entry name" value="THIOSULFATE SULFERTANSFERASE"/>
    <property type="match status" value="1"/>
</dbReference>
<organism evidence="4">
    <name type="scientific">marine metagenome</name>
    <dbReference type="NCBI Taxonomy" id="408172"/>
    <lineage>
        <taxon>unclassified sequences</taxon>
        <taxon>metagenomes</taxon>
        <taxon>ecological metagenomes</taxon>
    </lineage>
</organism>
<name>A0A382BJF1_9ZZZZ</name>
<keyword evidence="2" id="KW-0677">Repeat</keyword>
<keyword evidence="1" id="KW-0808">Transferase</keyword>
<gene>
    <name evidence="4" type="ORF">METZ01_LOCUS166830</name>
</gene>
<dbReference type="EMBL" id="UINC01030115">
    <property type="protein sequence ID" value="SVB13976.1"/>
    <property type="molecule type" value="Genomic_DNA"/>
</dbReference>
<dbReference type="Gene3D" id="3.40.250.10">
    <property type="entry name" value="Rhodanese-like domain"/>
    <property type="match status" value="1"/>
</dbReference>
<protein>
    <recommendedName>
        <fullName evidence="3">Rhodanese domain-containing protein</fullName>
    </recommendedName>
</protein>
<dbReference type="Pfam" id="PF00581">
    <property type="entry name" value="Rhodanese"/>
    <property type="match status" value="1"/>
</dbReference>
<sequence>MTTQGFAHPEYLVDPDRVHSHLDDPGVVIVDIDTQVGYSRGHIPGAVILLDNYERDPETGLVHTFPPERFAATCEALGIGDDTPVVVYDNNMSLSAARFWWVLNYNGHQNVKVLDGGWRRWASEGHPVSFD</sequence>
<evidence type="ECO:0000256" key="1">
    <source>
        <dbReference type="ARBA" id="ARBA00022679"/>
    </source>
</evidence>
<dbReference type="PROSITE" id="PS00380">
    <property type="entry name" value="RHODANESE_1"/>
    <property type="match status" value="1"/>
</dbReference>
<evidence type="ECO:0000313" key="4">
    <source>
        <dbReference type="EMBL" id="SVB13976.1"/>
    </source>
</evidence>
<feature type="domain" description="Rhodanese" evidence="3">
    <location>
        <begin position="23"/>
        <end position="130"/>
    </location>
</feature>
<accession>A0A382BJF1</accession>
<dbReference type="GO" id="GO:0004792">
    <property type="term" value="F:thiosulfate-cyanide sulfurtransferase activity"/>
    <property type="evidence" value="ECO:0007669"/>
    <property type="project" value="InterPro"/>
</dbReference>
<dbReference type="InterPro" id="IPR045078">
    <property type="entry name" value="TST/MPST-like"/>
</dbReference>
<reference evidence="4" key="1">
    <citation type="submission" date="2018-05" db="EMBL/GenBank/DDBJ databases">
        <authorList>
            <person name="Lanie J.A."/>
            <person name="Ng W.-L."/>
            <person name="Kazmierczak K.M."/>
            <person name="Andrzejewski T.M."/>
            <person name="Davidsen T.M."/>
            <person name="Wayne K.J."/>
            <person name="Tettelin H."/>
            <person name="Glass J.I."/>
            <person name="Rusch D."/>
            <person name="Podicherti R."/>
            <person name="Tsui H.-C.T."/>
            <person name="Winkler M.E."/>
        </authorList>
    </citation>
    <scope>NUCLEOTIDE SEQUENCE</scope>
</reference>